<feature type="domain" description="Neurotransmitter-gated ion-channel transmembrane" evidence="2">
    <location>
        <begin position="1"/>
        <end position="108"/>
    </location>
</feature>
<dbReference type="InterPro" id="IPR006029">
    <property type="entry name" value="Neurotrans-gated_channel_TM"/>
</dbReference>
<gene>
    <name evidence="3" type="ORF">MAR_022362</name>
</gene>
<evidence type="ECO:0000259" key="2">
    <source>
        <dbReference type="Pfam" id="PF02932"/>
    </source>
</evidence>
<dbReference type="Pfam" id="PF02932">
    <property type="entry name" value="Neur_chan_memb"/>
    <property type="match status" value="2"/>
</dbReference>
<keyword evidence="4" id="KW-1185">Reference proteome</keyword>
<name>A0ABY7DKV8_MYAAR</name>
<evidence type="ECO:0000313" key="4">
    <source>
        <dbReference type="Proteomes" id="UP001164746"/>
    </source>
</evidence>
<reference evidence="3" key="1">
    <citation type="submission" date="2022-11" db="EMBL/GenBank/DDBJ databases">
        <title>Centuries of genome instability and evolution in soft-shell clam transmissible cancer (bioRxiv).</title>
        <authorList>
            <person name="Hart S.F.M."/>
            <person name="Yonemitsu M.A."/>
            <person name="Giersch R.M."/>
            <person name="Beal B.F."/>
            <person name="Arriagada G."/>
            <person name="Davis B.W."/>
            <person name="Ostrander E.A."/>
            <person name="Goff S.P."/>
            <person name="Metzger M.J."/>
        </authorList>
    </citation>
    <scope>NUCLEOTIDE SEQUENCE</scope>
    <source>
        <strain evidence="3">MELC-2E11</strain>
        <tissue evidence="3">Siphon/mantle</tissue>
    </source>
</reference>
<keyword evidence="1" id="KW-0472">Membrane</keyword>
<dbReference type="InterPro" id="IPR038050">
    <property type="entry name" value="Neuro_actylchol_rec"/>
</dbReference>
<evidence type="ECO:0000313" key="3">
    <source>
        <dbReference type="EMBL" id="WAQ97989.1"/>
    </source>
</evidence>
<dbReference type="EMBL" id="CP111014">
    <property type="protein sequence ID" value="WAQ97989.1"/>
    <property type="molecule type" value="Genomic_DNA"/>
</dbReference>
<dbReference type="SUPFAM" id="SSF90112">
    <property type="entry name" value="Neurotransmitter-gated ion-channel transmembrane pore"/>
    <property type="match status" value="1"/>
</dbReference>
<feature type="domain" description="Neurotransmitter-gated ion-channel transmembrane" evidence="2">
    <location>
        <begin position="164"/>
        <end position="211"/>
    </location>
</feature>
<dbReference type="InterPro" id="IPR036719">
    <property type="entry name" value="Neuro-gated_channel_TM_sf"/>
</dbReference>
<dbReference type="CDD" id="cd19049">
    <property type="entry name" value="LGIC_TM_anion"/>
    <property type="match status" value="1"/>
</dbReference>
<organism evidence="3 4">
    <name type="scientific">Mya arenaria</name>
    <name type="common">Soft-shell clam</name>
    <dbReference type="NCBI Taxonomy" id="6604"/>
    <lineage>
        <taxon>Eukaryota</taxon>
        <taxon>Metazoa</taxon>
        <taxon>Spiralia</taxon>
        <taxon>Lophotrochozoa</taxon>
        <taxon>Mollusca</taxon>
        <taxon>Bivalvia</taxon>
        <taxon>Autobranchia</taxon>
        <taxon>Heteroconchia</taxon>
        <taxon>Euheterodonta</taxon>
        <taxon>Imparidentia</taxon>
        <taxon>Neoheterodontei</taxon>
        <taxon>Myida</taxon>
        <taxon>Myoidea</taxon>
        <taxon>Myidae</taxon>
        <taxon>Mya</taxon>
    </lineage>
</organism>
<dbReference type="PANTHER" id="PTHR18945">
    <property type="entry name" value="NEUROTRANSMITTER GATED ION CHANNEL"/>
    <property type="match status" value="1"/>
</dbReference>
<proteinExistence type="predicted"/>
<evidence type="ECO:0000256" key="1">
    <source>
        <dbReference type="SAM" id="Phobius"/>
    </source>
</evidence>
<feature type="transmembrane region" description="Helical" evidence="1">
    <location>
        <begin position="41"/>
        <end position="58"/>
    </location>
</feature>
<dbReference type="InterPro" id="IPR006201">
    <property type="entry name" value="Neur_channel"/>
</dbReference>
<feature type="transmembrane region" description="Helical" evidence="1">
    <location>
        <begin position="73"/>
        <end position="97"/>
    </location>
</feature>
<dbReference type="Gene3D" id="1.20.58.390">
    <property type="entry name" value="Neurotransmitter-gated ion-channel transmembrane domain"/>
    <property type="match status" value="1"/>
</dbReference>
<sequence>TYLPSILIVMLSWVSFWINHEATSARVALVTYFKLKHTLRFVAGITTVLTMTTISNGVRSSLPRISYIKAIDIYLVMCFVFVFAALLEYAAVNYTYWGARAKRKAKKAKDGGISNDRNSKLMTECSSDQPVIRMAPVMPRSCVVNRGYSPANVLKRRNGNLVPKRKILSTVRQTAKILKPKLPVVRDVNVIDKYARLLFPLLFIVFNITYWGYYLIKQYQEQNLT</sequence>
<dbReference type="PRINTS" id="PR00253">
    <property type="entry name" value="GABAARECEPTR"/>
</dbReference>
<dbReference type="InterPro" id="IPR006028">
    <property type="entry name" value="GABAA/Glycine_rcpt"/>
</dbReference>
<protein>
    <submittedName>
        <fullName evidence="3">GBRB-like protein</fullName>
    </submittedName>
</protein>
<keyword evidence="1" id="KW-1133">Transmembrane helix</keyword>
<accession>A0ABY7DKV8</accession>
<feature type="non-terminal residue" evidence="3">
    <location>
        <position position="225"/>
    </location>
</feature>
<keyword evidence="1" id="KW-0812">Transmembrane</keyword>
<feature type="transmembrane region" description="Helical" evidence="1">
    <location>
        <begin position="197"/>
        <end position="216"/>
    </location>
</feature>
<dbReference type="Proteomes" id="UP001164746">
    <property type="component" value="Chromosome 3"/>
</dbReference>